<dbReference type="Pfam" id="PF00359">
    <property type="entry name" value="PTS_EIIA_2"/>
    <property type="match status" value="1"/>
</dbReference>
<dbReference type="SUPFAM" id="SSF55804">
    <property type="entry name" value="Phoshotransferase/anion transport protein"/>
    <property type="match status" value="1"/>
</dbReference>
<dbReference type="InterPro" id="IPR006320">
    <property type="entry name" value="PTS_Nitro_regul"/>
</dbReference>
<dbReference type="PANTHER" id="PTHR47738:SF1">
    <property type="entry name" value="NITROGEN REGULATORY PROTEIN"/>
    <property type="match status" value="1"/>
</dbReference>
<dbReference type="RefSeq" id="WP_148066632.1">
    <property type="nucleotide sequence ID" value="NZ_VRZA01000001.1"/>
</dbReference>
<dbReference type="EMBL" id="VRZA01000001">
    <property type="protein sequence ID" value="TXS96364.1"/>
    <property type="molecule type" value="Genomic_DNA"/>
</dbReference>
<dbReference type="GO" id="GO:0030295">
    <property type="term" value="F:protein kinase activator activity"/>
    <property type="evidence" value="ECO:0007669"/>
    <property type="project" value="TreeGrafter"/>
</dbReference>
<organism evidence="2 3">
    <name type="scientific">Parahaliea maris</name>
    <dbReference type="NCBI Taxonomy" id="2716870"/>
    <lineage>
        <taxon>Bacteria</taxon>
        <taxon>Pseudomonadati</taxon>
        <taxon>Pseudomonadota</taxon>
        <taxon>Gammaproteobacteria</taxon>
        <taxon>Cellvibrionales</taxon>
        <taxon>Halieaceae</taxon>
        <taxon>Parahaliea</taxon>
    </lineage>
</organism>
<dbReference type="AlphaFoldDB" id="A0A5C9A8J8"/>
<keyword evidence="3" id="KW-1185">Reference proteome</keyword>
<comment type="caution">
    <text evidence="2">The sequence shown here is derived from an EMBL/GenBank/DDBJ whole genome shotgun (WGS) entry which is preliminary data.</text>
</comment>
<dbReference type="InterPro" id="IPR016152">
    <property type="entry name" value="PTrfase/Anion_transptr"/>
</dbReference>
<name>A0A5C9A8J8_9GAMM</name>
<dbReference type="Gene3D" id="3.40.930.10">
    <property type="entry name" value="Mannitol-specific EII, Chain A"/>
    <property type="match status" value="1"/>
</dbReference>
<sequence>MQSLTHILTPGRTICRAPGGSKKRLFETIAKIISEDQDSLPYAEVFTQLIAREKLGSTGLGRGIAIPHCRIANCTQPLGSLLSLEEAVDFDAPDNQPVDLLFVLLVPDEAHQEHLDILAHVAGLFSQEAFCEALREAGDNQALYDVATGWKL</sequence>
<dbReference type="Proteomes" id="UP000321039">
    <property type="component" value="Unassembled WGS sequence"/>
</dbReference>
<dbReference type="PANTHER" id="PTHR47738">
    <property type="entry name" value="PTS SYSTEM FRUCTOSE-LIKE EIIA COMPONENT-RELATED"/>
    <property type="match status" value="1"/>
</dbReference>
<proteinExistence type="predicted"/>
<dbReference type="NCBIfam" id="TIGR01419">
    <property type="entry name" value="nitro_reg_IIA"/>
    <property type="match status" value="1"/>
</dbReference>
<gene>
    <name evidence="2" type="primary">ptsN</name>
    <name evidence="2" type="ORF">FV139_02390</name>
</gene>
<feature type="domain" description="PTS EIIA type-2" evidence="1">
    <location>
        <begin position="6"/>
        <end position="150"/>
    </location>
</feature>
<evidence type="ECO:0000259" key="1">
    <source>
        <dbReference type="PROSITE" id="PS51094"/>
    </source>
</evidence>
<dbReference type="InterPro" id="IPR051541">
    <property type="entry name" value="PTS_SugarTrans_NitroReg"/>
</dbReference>
<evidence type="ECO:0000313" key="2">
    <source>
        <dbReference type="EMBL" id="TXS96364.1"/>
    </source>
</evidence>
<dbReference type="CDD" id="cd00211">
    <property type="entry name" value="PTS_IIA_fru"/>
    <property type="match status" value="1"/>
</dbReference>
<dbReference type="GO" id="GO:0008982">
    <property type="term" value="F:protein-N(PI)-phosphohistidine-sugar phosphotransferase activity"/>
    <property type="evidence" value="ECO:0007669"/>
    <property type="project" value="InterPro"/>
</dbReference>
<reference evidence="2 3" key="1">
    <citation type="submission" date="2019-08" db="EMBL/GenBank/DDBJ databases">
        <title>Parahaliea maris sp. nov., isolated from the surface seawater.</title>
        <authorList>
            <person name="Liu Y."/>
        </authorList>
    </citation>
    <scope>NUCLEOTIDE SEQUENCE [LARGE SCALE GENOMIC DNA]</scope>
    <source>
        <strain evidence="2 3">HSLHS9</strain>
    </source>
</reference>
<dbReference type="GO" id="GO:0009401">
    <property type="term" value="P:phosphoenolpyruvate-dependent sugar phosphotransferase system"/>
    <property type="evidence" value="ECO:0007669"/>
    <property type="project" value="InterPro"/>
</dbReference>
<protein>
    <submittedName>
        <fullName evidence="2">PTS IIA-like nitrogen regulatory protein PtsN</fullName>
    </submittedName>
</protein>
<accession>A0A5C9A8J8</accession>
<dbReference type="PROSITE" id="PS51094">
    <property type="entry name" value="PTS_EIIA_TYPE_2"/>
    <property type="match status" value="1"/>
</dbReference>
<dbReference type="InterPro" id="IPR002178">
    <property type="entry name" value="PTS_EIIA_type-2_dom"/>
</dbReference>
<evidence type="ECO:0000313" key="3">
    <source>
        <dbReference type="Proteomes" id="UP000321039"/>
    </source>
</evidence>